<evidence type="ECO:0000313" key="4">
    <source>
        <dbReference type="Proteomes" id="UP000270673"/>
    </source>
</evidence>
<evidence type="ECO:0000256" key="1">
    <source>
        <dbReference type="ARBA" id="ARBA00022679"/>
    </source>
</evidence>
<dbReference type="SUPFAM" id="SSF53756">
    <property type="entry name" value="UDP-Glycosyltransferase/glycogen phosphorylase"/>
    <property type="match status" value="1"/>
</dbReference>
<dbReference type="GO" id="GO:0016757">
    <property type="term" value="F:glycosyltransferase activity"/>
    <property type="evidence" value="ECO:0007669"/>
    <property type="project" value="TreeGrafter"/>
</dbReference>
<evidence type="ECO:0000259" key="2">
    <source>
        <dbReference type="Pfam" id="PF13439"/>
    </source>
</evidence>
<keyword evidence="1" id="KW-0808">Transferase</keyword>
<keyword evidence="4" id="KW-1185">Reference proteome</keyword>
<name>A0A3Q9IS81_9BACT</name>
<feature type="domain" description="Glycosyltransferase subfamily 4-like N-terminal" evidence="2">
    <location>
        <begin position="116"/>
        <end position="248"/>
    </location>
</feature>
<dbReference type="AlphaFoldDB" id="A0A3Q9IS81"/>
<dbReference type="PANTHER" id="PTHR46401">
    <property type="entry name" value="GLYCOSYLTRANSFERASE WBBK-RELATED"/>
    <property type="match status" value="1"/>
</dbReference>
<gene>
    <name evidence="3" type="ORF">D8S85_14485</name>
</gene>
<dbReference type="Proteomes" id="UP000270673">
    <property type="component" value="Chromosome"/>
</dbReference>
<dbReference type="Pfam" id="PF13439">
    <property type="entry name" value="Glyco_transf_4"/>
    <property type="match status" value="1"/>
</dbReference>
<accession>A0A3Q9IS81</accession>
<organism evidence="3 4">
    <name type="scientific">Butyricimonas faecalis</name>
    <dbReference type="NCBI Taxonomy" id="2093856"/>
    <lineage>
        <taxon>Bacteria</taxon>
        <taxon>Pseudomonadati</taxon>
        <taxon>Bacteroidota</taxon>
        <taxon>Bacteroidia</taxon>
        <taxon>Bacteroidales</taxon>
        <taxon>Odoribacteraceae</taxon>
        <taxon>Butyricimonas</taxon>
    </lineage>
</organism>
<evidence type="ECO:0000313" key="3">
    <source>
        <dbReference type="EMBL" id="AZS30636.1"/>
    </source>
</evidence>
<sequence>MHSLTDRDTAVKKILIITYYWPPAGGPGVQRWLKFSKYLPEFSYDPIIITVDPEKAEYPIKDHTLEQDVRVGQNVYRTNCSGLYEYYKKLTKTQSAPYSGFVNEGVPSLKQKIARFIRGNFFLPDARRGWNKHAYRQAVQIIQKEKIDAVITTGPPMSTHLVGQKLKKRFHLHWIADFRDPWTDIYYYNKMYPTLIAKAIDRKYERNVLLNADQVITVSDYIKKQLAAKSSTIQASKINVIANGFDAEDFDITIPKEDVFTITYTGTLAADYTIDSFIHSVKRLSISRKFKLRFVGKVDQGIAQKLLEELEDFVEIHSFVAHAEAIKYMKSSSVLLLIIPNIEGNKGNLTGKLFEYIGSRTPILCLGPTDGDAAAIIQVCKAGKTFEYDDEEGIFHFLTSLLDNFDPQSPVKENDAVHRYSRKSLTQSLTQILARHED</sequence>
<dbReference type="Gene3D" id="3.40.50.2000">
    <property type="entry name" value="Glycogen Phosphorylase B"/>
    <property type="match status" value="2"/>
</dbReference>
<dbReference type="InterPro" id="IPR028098">
    <property type="entry name" value="Glyco_trans_4-like_N"/>
</dbReference>
<protein>
    <recommendedName>
        <fullName evidence="2">Glycosyltransferase subfamily 4-like N-terminal domain-containing protein</fullName>
    </recommendedName>
</protein>
<proteinExistence type="predicted"/>
<dbReference type="GO" id="GO:0009103">
    <property type="term" value="P:lipopolysaccharide biosynthetic process"/>
    <property type="evidence" value="ECO:0007669"/>
    <property type="project" value="TreeGrafter"/>
</dbReference>
<dbReference type="OrthoDB" id="9794575at2"/>
<dbReference type="EMBL" id="CP032819">
    <property type="protein sequence ID" value="AZS30636.1"/>
    <property type="molecule type" value="Genomic_DNA"/>
</dbReference>
<dbReference type="PANTHER" id="PTHR46401:SF2">
    <property type="entry name" value="GLYCOSYLTRANSFERASE WBBK-RELATED"/>
    <property type="match status" value="1"/>
</dbReference>
<reference evidence="3 4" key="1">
    <citation type="submission" date="2018-10" db="EMBL/GenBank/DDBJ databases">
        <title>Butyricimonas faecalis sp. nov., isolated from human faeces and emended description of the genus Butyricimonas.</title>
        <authorList>
            <person name="Le Roy T."/>
            <person name="Van der Smissen P."/>
            <person name="Paquot A."/>
            <person name="Delzenne N."/>
            <person name="Muccioli G."/>
            <person name="Collet J.-F."/>
            <person name="Cani P.D."/>
        </authorList>
    </citation>
    <scope>NUCLEOTIDE SEQUENCE [LARGE SCALE GENOMIC DNA]</scope>
    <source>
        <strain evidence="3 4">H184</strain>
    </source>
</reference>
<dbReference type="KEGG" id="buy:D8S85_14485"/>
<dbReference type="CDD" id="cd03794">
    <property type="entry name" value="GT4_WbuB-like"/>
    <property type="match status" value="1"/>
</dbReference>